<feature type="domain" description="BIG2" evidence="1">
    <location>
        <begin position="23"/>
        <end position="100"/>
    </location>
</feature>
<dbReference type="Gene3D" id="2.60.40.1080">
    <property type="match status" value="1"/>
</dbReference>
<protein>
    <recommendedName>
        <fullName evidence="1">BIG2 domain-containing protein</fullName>
    </recommendedName>
</protein>
<name>A0A645IR72_9ZZZZ</name>
<organism evidence="2">
    <name type="scientific">bioreactor metagenome</name>
    <dbReference type="NCBI Taxonomy" id="1076179"/>
    <lineage>
        <taxon>unclassified sequences</taxon>
        <taxon>metagenomes</taxon>
        <taxon>ecological metagenomes</taxon>
    </lineage>
</organism>
<evidence type="ECO:0000259" key="1">
    <source>
        <dbReference type="SMART" id="SM00635"/>
    </source>
</evidence>
<accession>A0A645IR72</accession>
<evidence type="ECO:0000313" key="2">
    <source>
        <dbReference type="EMBL" id="MPN53858.1"/>
    </source>
</evidence>
<dbReference type="InterPro" id="IPR008964">
    <property type="entry name" value="Invasin/intimin_cell_adhesion"/>
</dbReference>
<gene>
    <name evidence="2" type="ORF">SDC9_201526</name>
</gene>
<comment type="caution">
    <text evidence="2">The sequence shown here is derived from an EMBL/GenBank/DDBJ whole genome shotgun (WGS) entry which is preliminary data.</text>
</comment>
<dbReference type="SUPFAM" id="SSF49373">
    <property type="entry name" value="Invasin/intimin cell-adhesion fragments"/>
    <property type="match status" value="1"/>
</dbReference>
<proteinExistence type="predicted"/>
<dbReference type="Pfam" id="PF02368">
    <property type="entry name" value="Big_2"/>
    <property type="match status" value="1"/>
</dbReference>
<dbReference type="AlphaFoldDB" id="A0A645IR72"/>
<dbReference type="InterPro" id="IPR003343">
    <property type="entry name" value="Big_2"/>
</dbReference>
<dbReference type="EMBL" id="VSSQ01121443">
    <property type="protein sequence ID" value="MPN53858.1"/>
    <property type="molecule type" value="Genomic_DNA"/>
</dbReference>
<dbReference type="SMART" id="SM00635">
    <property type="entry name" value="BID_2"/>
    <property type="match status" value="1"/>
</dbReference>
<sequence>MRRQSCAECGELLREEAIPRLIATTSCTLDQSSVHLPYRGQIQLHATVLPRDATNSNLYWVSSDEAIATVDENGLVTAIDKGIAAIYCKTGDRGALAACQVEVYYTAAQWITRYVLFGWVWDA</sequence>
<reference evidence="2" key="1">
    <citation type="submission" date="2019-08" db="EMBL/GenBank/DDBJ databases">
        <authorList>
            <person name="Kucharzyk K."/>
            <person name="Murdoch R.W."/>
            <person name="Higgins S."/>
            <person name="Loffler F."/>
        </authorList>
    </citation>
    <scope>NUCLEOTIDE SEQUENCE</scope>
</reference>